<protein>
    <recommendedName>
        <fullName evidence="3">PGG domain-containing protein</fullName>
    </recommendedName>
</protein>
<dbReference type="PROSITE" id="PS50297">
    <property type="entry name" value="ANK_REP_REGION"/>
    <property type="match status" value="1"/>
</dbReference>
<dbReference type="Proteomes" id="UP000235145">
    <property type="component" value="Unassembled WGS sequence"/>
</dbReference>
<dbReference type="SMART" id="SM00248">
    <property type="entry name" value="ANK"/>
    <property type="match status" value="4"/>
</dbReference>
<feature type="domain" description="PGG" evidence="3">
    <location>
        <begin position="581"/>
        <end position="694"/>
    </location>
</feature>
<keyword evidence="5" id="KW-1185">Reference proteome</keyword>
<dbReference type="Gene3D" id="1.25.40.20">
    <property type="entry name" value="Ankyrin repeat-containing domain"/>
    <property type="match status" value="1"/>
</dbReference>
<accession>A0A9R1V0J8</accession>
<dbReference type="AlphaFoldDB" id="A0A9R1V0J8"/>
<dbReference type="Pfam" id="PF12796">
    <property type="entry name" value="Ank_2"/>
    <property type="match status" value="1"/>
</dbReference>
<dbReference type="PANTHER" id="PTHR24177:SF475">
    <property type="entry name" value="ANKYRIN REPEAT-CONTAINING DOMAIN, PGG DOMAIN PROTEIN-RELATED"/>
    <property type="match status" value="1"/>
</dbReference>
<keyword evidence="2" id="KW-0472">Membrane</keyword>
<keyword evidence="2" id="KW-0812">Transmembrane</keyword>
<dbReference type="SUPFAM" id="SSF48403">
    <property type="entry name" value="Ankyrin repeat"/>
    <property type="match status" value="1"/>
</dbReference>
<keyword evidence="1" id="KW-0040">ANK repeat</keyword>
<dbReference type="Pfam" id="PF13962">
    <property type="entry name" value="PGG"/>
    <property type="match status" value="1"/>
</dbReference>
<dbReference type="InterPro" id="IPR026961">
    <property type="entry name" value="PGG_dom"/>
</dbReference>
<dbReference type="PANTHER" id="PTHR24177">
    <property type="entry name" value="CASKIN"/>
    <property type="match status" value="1"/>
</dbReference>
<feature type="repeat" description="ANK" evidence="1">
    <location>
        <begin position="213"/>
        <end position="245"/>
    </location>
</feature>
<sequence>MQLTHTYLFSMRMAFPSNPSSSSSSSSSDASSLYPDPFHANVSNFVSVKLSSERNYRLWEKQIGCLLKSYNLLGIVCEPITPDLITRFDGLVKGWIFGSISEELLDNVVELESAKAVWDKLGSIYCPAIMIPQTGQIKITRNKESLMLKAILKGKWQEVKSKLKEDKAAATEAINSDGNTVLHIAVGIGRNILVNEILSLIEPGQLPNIVNVYGSTALHIAAIVGNTEAATLLIKKDRSLLEIENTKCETPLHKAFQNMHLDTIDCLLKAIFDDIKGKKMTFPLANSVVNQGVNLLVNAVSAKKYDLATELVKSSPDCAVQSDDVLLAIAKTFPIGLDYWETLIYPSMGDICERIVKRAKDSFKILVDYYEGMMSLMEDIPDDLIIGTIRLLQYFTLKVPRINNIEKKMKEQKEAKEVLNLVCDEIEKLEFDVYPRNFYIRPILEAACQDIYEVVDEILMRSPEAIRYKDENGYDVIQLAVIHRSEKVYNLIHTIGERKSVYRMIEDSSKNNMLHLVGRLPPLQKLRQRKGPALQLQRELHWRQEVEKLVLPTCTTKENTFKETPDKVFRREHENMVKEAEKWMKAVAESCSITAALITTIVFAAAITVPGGSNQETGIPVFTKEIAFTIFAITDAISLFASSTALLMFLSILTGSFDERDFLVILPRRLMIGLCALMLSTTAMMVAFGATLFLVFCHKRPWMLAPICVLSSVPIATFGKLQIPLILDLCRSTYVNIFGIPN</sequence>
<name>A0A9R1V0J8_LACSA</name>
<dbReference type="InterPro" id="IPR002110">
    <property type="entry name" value="Ankyrin_rpt"/>
</dbReference>
<evidence type="ECO:0000259" key="3">
    <source>
        <dbReference type="Pfam" id="PF13962"/>
    </source>
</evidence>
<organism evidence="4 5">
    <name type="scientific">Lactuca sativa</name>
    <name type="common">Garden lettuce</name>
    <dbReference type="NCBI Taxonomy" id="4236"/>
    <lineage>
        <taxon>Eukaryota</taxon>
        <taxon>Viridiplantae</taxon>
        <taxon>Streptophyta</taxon>
        <taxon>Embryophyta</taxon>
        <taxon>Tracheophyta</taxon>
        <taxon>Spermatophyta</taxon>
        <taxon>Magnoliopsida</taxon>
        <taxon>eudicotyledons</taxon>
        <taxon>Gunneridae</taxon>
        <taxon>Pentapetalae</taxon>
        <taxon>asterids</taxon>
        <taxon>campanulids</taxon>
        <taxon>Asterales</taxon>
        <taxon>Asteraceae</taxon>
        <taxon>Cichorioideae</taxon>
        <taxon>Cichorieae</taxon>
        <taxon>Lactucinae</taxon>
        <taxon>Lactuca</taxon>
    </lineage>
</organism>
<dbReference type="GO" id="GO:0016020">
    <property type="term" value="C:membrane"/>
    <property type="evidence" value="ECO:0000318"/>
    <property type="project" value="GO_Central"/>
</dbReference>
<feature type="transmembrane region" description="Helical" evidence="2">
    <location>
        <begin position="626"/>
        <end position="650"/>
    </location>
</feature>
<dbReference type="EMBL" id="NBSK02000007">
    <property type="protein sequence ID" value="KAJ0197465.1"/>
    <property type="molecule type" value="Genomic_DNA"/>
</dbReference>
<keyword evidence="2" id="KW-1133">Transmembrane helix</keyword>
<evidence type="ECO:0000313" key="4">
    <source>
        <dbReference type="EMBL" id="KAJ0197465.1"/>
    </source>
</evidence>
<reference evidence="4 5" key="1">
    <citation type="journal article" date="2017" name="Nat. Commun.">
        <title>Genome assembly with in vitro proximity ligation data and whole-genome triplication in lettuce.</title>
        <authorList>
            <person name="Reyes-Chin-Wo S."/>
            <person name="Wang Z."/>
            <person name="Yang X."/>
            <person name="Kozik A."/>
            <person name="Arikit S."/>
            <person name="Song C."/>
            <person name="Xia L."/>
            <person name="Froenicke L."/>
            <person name="Lavelle D.O."/>
            <person name="Truco M.J."/>
            <person name="Xia R."/>
            <person name="Zhu S."/>
            <person name="Xu C."/>
            <person name="Xu H."/>
            <person name="Xu X."/>
            <person name="Cox K."/>
            <person name="Korf I."/>
            <person name="Meyers B.C."/>
            <person name="Michelmore R.W."/>
        </authorList>
    </citation>
    <scope>NUCLEOTIDE SEQUENCE [LARGE SCALE GENOMIC DNA]</scope>
    <source>
        <strain evidence="5">cv. Salinas</strain>
        <tissue evidence="4">Seedlings</tissue>
    </source>
</reference>
<evidence type="ECO:0000256" key="1">
    <source>
        <dbReference type="PROSITE-ProRule" id="PRU00023"/>
    </source>
</evidence>
<dbReference type="InterPro" id="IPR036770">
    <property type="entry name" value="Ankyrin_rpt-contain_sf"/>
</dbReference>
<evidence type="ECO:0000256" key="2">
    <source>
        <dbReference type="SAM" id="Phobius"/>
    </source>
</evidence>
<feature type="transmembrane region" description="Helical" evidence="2">
    <location>
        <begin position="670"/>
        <end position="696"/>
    </location>
</feature>
<proteinExistence type="predicted"/>
<dbReference type="PROSITE" id="PS50088">
    <property type="entry name" value="ANK_REPEAT"/>
    <property type="match status" value="1"/>
</dbReference>
<gene>
    <name evidence="4" type="ORF">LSAT_V11C700362810</name>
</gene>
<evidence type="ECO:0000313" key="5">
    <source>
        <dbReference type="Proteomes" id="UP000235145"/>
    </source>
</evidence>
<comment type="caution">
    <text evidence="4">The sequence shown here is derived from an EMBL/GenBank/DDBJ whole genome shotgun (WGS) entry which is preliminary data.</text>
</comment>